<dbReference type="Gene3D" id="2.30.40.10">
    <property type="entry name" value="Urease, subunit C, domain 1"/>
    <property type="match status" value="1"/>
</dbReference>
<dbReference type="NCBIfam" id="TIGR00221">
    <property type="entry name" value="nagA"/>
    <property type="match status" value="1"/>
</dbReference>
<dbReference type="eggNOG" id="COG1820">
    <property type="taxonomic scope" value="Bacteria"/>
</dbReference>
<sequence>MSPEKTYALVNFKPLTGNPEQQSIDTIIIENGRISAIGKAEEIGGDYQQVDLNGLTLSPGFIDLQLNGCGGVLFNSDISIGTLDVMHEANLRSGCTAFLPTLITSSDEDMRQAVNITREYMAMHPDRVPGVHLEGPYLNLQRKGIHDPDYIREPSSAMIDFFCENADVIAMVTLAPEVCPEGTIEKLSKAGIIVSIGHTNATCEQAKAAEQAGATFATHLHNAMSPLGSREPGVVGAIFDSHSIGAGIIADGLHLSWENLRIAHRLMQDRLVLVTDATTPAGTDMETFVFAGQTIYHKDGKCSNADGTLAGSALTMIEAVANSIREGLAPQTVIRMATVNAAKAIHVENEMGSIAVGQFANFAIFDDSFTMHGTVSGGELKLKK</sequence>
<dbReference type="InterPro" id="IPR011059">
    <property type="entry name" value="Metal-dep_hydrolase_composite"/>
</dbReference>
<dbReference type="PIRSF" id="PIRSF038994">
    <property type="entry name" value="NagA"/>
    <property type="match status" value="1"/>
</dbReference>
<comment type="cofactor">
    <cofactor evidence="8">
        <name>a divalent metal cation</name>
        <dbReference type="ChEBI" id="CHEBI:60240"/>
    </cofactor>
    <text evidence="8">Binds 1 divalent metal cation per subunit.</text>
</comment>
<organism evidence="10 11">
    <name type="scientific">Endozoicomonas elysicola</name>
    <dbReference type="NCBI Taxonomy" id="305900"/>
    <lineage>
        <taxon>Bacteria</taxon>
        <taxon>Pseudomonadati</taxon>
        <taxon>Pseudomonadota</taxon>
        <taxon>Gammaproteobacteria</taxon>
        <taxon>Oceanospirillales</taxon>
        <taxon>Endozoicomonadaceae</taxon>
        <taxon>Endozoicomonas</taxon>
    </lineage>
</organism>
<dbReference type="SUPFAM" id="SSF51338">
    <property type="entry name" value="Composite domain of metallo-dependent hydrolases"/>
    <property type="match status" value="1"/>
</dbReference>
<comment type="caution">
    <text evidence="10">The sequence shown here is derived from an EMBL/GenBank/DDBJ whole genome shotgun (WGS) entry which is preliminary data.</text>
</comment>
<dbReference type="InterPro" id="IPR006680">
    <property type="entry name" value="Amidohydro-rel"/>
</dbReference>
<evidence type="ECO:0000256" key="3">
    <source>
        <dbReference type="ARBA" id="ARBA00022801"/>
    </source>
</evidence>
<dbReference type="EC" id="3.5.1.25" evidence="10"/>
<feature type="binding site" evidence="7">
    <location>
        <begin position="222"/>
        <end position="223"/>
    </location>
    <ligand>
        <name>substrate</name>
    </ligand>
</feature>
<keyword evidence="11" id="KW-1185">Reference proteome</keyword>
<dbReference type="PANTHER" id="PTHR11113">
    <property type="entry name" value="N-ACETYLGLUCOSAMINE-6-PHOSPHATE DEACETYLASE"/>
    <property type="match status" value="1"/>
</dbReference>
<feature type="binding site" evidence="7">
    <location>
        <begin position="309"/>
        <end position="311"/>
    </location>
    <ligand>
        <name>substrate</name>
    </ligand>
</feature>
<dbReference type="Pfam" id="PF01979">
    <property type="entry name" value="Amidohydro_1"/>
    <property type="match status" value="1"/>
</dbReference>
<evidence type="ECO:0000256" key="6">
    <source>
        <dbReference type="PIRSR" id="PIRSR038994-1"/>
    </source>
</evidence>
<dbReference type="STRING" id="305900.GV64_03725"/>
<evidence type="ECO:0000256" key="2">
    <source>
        <dbReference type="ARBA" id="ARBA00022723"/>
    </source>
</evidence>
<evidence type="ECO:0000313" key="10">
    <source>
        <dbReference type="EMBL" id="KEI69973.1"/>
    </source>
</evidence>
<feature type="binding site" evidence="8">
    <location>
        <position position="198"/>
    </location>
    <ligand>
        <name>Zn(2+)</name>
        <dbReference type="ChEBI" id="CHEBI:29105"/>
    </ligand>
</feature>
<dbReference type="AlphaFoldDB" id="A0A081K747"/>
<evidence type="ECO:0000259" key="9">
    <source>
        <dbReference type="Pfam" id="PF01979"/>
    </source>
</evidence>
<dbReference type="CDD" id="cd00854">
    <property type="entry name" value="NagA"/>
    <property type="match status" value="1"/>
</dbReference>
<keyword evidence="3 5" id="KW-0378">Hydrolase</keyword>
<dbReference type="Gene3D" id="3.20.20.140">
    <property type="entry name" value="Metal-dependent hydrolases"/>
    <property type="match status" value="1"/>
</dbReference>
<dbReference type="InterPro" id="IPR032466">
    <property type="entry name" value="Metal_Hydrolase"/>
</dbReference>
<name>A0A081K747_9GAMM</name>
<protein>
    <submittedName>
        <fullName evidence="10">N-acetylglucosamine-6-phosphate deacetylase</fullName>
        <ecNumber evidence="10">3.5.1.25</ecNumber>
    </submittedName>
</protein>
<feature type="binding site" evidence="7">
    <location>
        <position position="145"/>
    </location>
    <ligand>
        <name>substrate</name>
    </ligand>
</feature>
<dbReference type="GO" id="GO:0008448">
    <property type="term" value="F:N-acetylglucosamine-6-phosphate deacetylase activity"/>
    <property type="evidence" value="ECO:0007669"/>
    <property type="project" value="UniProtKB-EC"/>
</dbReference>
<feature type="domain" description="Amidohydrolase-related" evidence="9">
    <location>
        <begin position="57"/>
        <end position="379"/>
    </location>
</feature>
<evidence type="ECO:0000256" key="1">
    <source>
        <dbReference type="ARBA" id="ARBA00010716"/>
    </source>
</evidence>
<evidence type="ECO:0000256" key="4">
    <source>
        <dbReference type="ARBA" id="ARBA00023277"/>
    </source>
</evidence>
<keyword evidence="4 5" id="KW-0119">Carbohydrate metabolism</keyword>
<dbReference type="SUPFAM" id="SSF51556">
    <property type="entry name" value="Metallo-dependent hydrolases"/>
    <property type="match status" value="1"/>
</dbReference>
<feature type="binding site" evidence="7">
    <location>
        <position position="254"/>
    </location>
    <ligand>
        <name>substrate</name>
    </ligand>
</feature>
<evidence type="ECO:0000256" key="7">
    <source>
        <dbReference type="PIRSR" id="PIRSR038994-2"/>
    </source>
</evidence>
<dbReference type="PANTHER" id="PTHR11113:SF14">
    <property type="entry name" value="N-ACETYLGLUCOSAMINE-6-PHOSPHATE DEACETYLASE"/>
    <property type="match status" value="1"/>
</dbReference>
<feature type="binding site" evidence="8">
    <location>
        <position position="134"/>
    </location>
    <ligand>
        <name>Zn(2+)</name>
        <dbReference type="ChEBI" id="CHEBI:29105"/>
    </ligand>
</feature>
<feature type="binding site" evidence="8">
    <location>
        <position position="219"/>
    </location>
    <ligand>
        <name>Zn(2+)</name>
        <dbReference type="ChEBI" id="CHEBI:29105"/>
    </ligand>
</feature>
<reference evidence="10 11" key="1">
    <citation type="submission" date="2014-06" db="EMBL/GenBank/DDBJ databases">
        <title>Whole Genome Sequences of Three Symbiotic Endozoicomonas Bacteria.</title>
        <authorList>
            <person name="Neave M.J."/>
            <person name="Apprill A."/>
            <person name="Voolstra C.R."/>
        </authorList>
    </citation>
    <scope>NUCLEOTIDE SEQUENCE [LARGE SCALE GENOMIC DNA]</scope>
    <source>
        <strain evidence="10 11">DSM 22380</strain>
    </source>
</reference>
<dbReference type="NCBIfam" id="NF008371">
    <property type="entry name" value="PRK11170.1"/>
    <property type="match status" value="1"/>
</dbReference>
<evidence type="ECO:0000256" key="5">
    <source>
        <dbReference type="PIRNR" id="PIRNR038994"/>
    </source>
</evidence>
<dbReference type="FunFam" id="3.20.20.140:FF:000004">
    <property type="entry name" value="N-acetylglucosamine-6-phosphate deacetylase"/>
    <property type="match status" value="1"/>
</dbReference>
<evidence type="ECO:0000313" key="11">
    <source>
        <dbReference type="Proteomes" id="UP000027997"/>
    </source>
</evidence>
<dbReference type="EMBL" id="JOJP01000001">
    <property type="protein sequence ID" value="KEI69973.1"/>
    <property type="molecule type" value="Genomic_DNA"/>
</dbReference>
<feature type="active site" description="Proton donor/acceptor" evidence="6">
    <location>
        <position position="276"/>
    </location>
</feature>
<dbReference type="InterPro" id="IPR003764">
    <property type="entry name" value="GlcNAc_6-P_deAcase"/>
</dbReference>
<dbReference type="GO" id="GO:0046872">
    <property type="term" value="F:metal ion binding"/>
    <property type="evidence" value="ECO:0007669"/>
    <property type="project" value="UniProtKB-KW"/>
</dbReference>
<gene>
    <name evidence="10" type="primary">nagA</name>
    <name evidence="10" type="ORF">GV64_03725</name>
</gene>
<keyword evidence="2 8" id="KW-0479">Metal-binding</keyword>
<proteinExistence type="inferred from homology"/>
<dbReference type="Proteomes" id="UP000027997">
    <property type="component" value="Unassembled WGS sequence"/>
</dbReference>
<feature type="binding site" evidence="7">
    <location>
        <position position="230"/>
    </location>
    <ligand>
        <name>substrate</name>
    </ligand>
</feature>
<accession>A0A081K747</accession>
<evidence type="ECO:0000256" key="8">
    <source>
        <dbReference type="PIRSR" id="PIRSR038994-3"/>
    </source>
</evidence>
<comment type="similarity">
    <text evidence="1 5">Belongs to the metallo-dependent hydrolases superfamily. NagA family.</text>
</comment>
<dbReference type="GO" id="GO:0006046">
    <property type="term" value="P:N-acetylglucosamine catabolic process"/>
    <property type="evidence" value="ECO:0007669"/>
    <property type="project" value="TreeGrafter"/>
</dbReference>